<keyword evidence="3" id="KW-1185">Reference proteome</keyword>
<protein>
    <submittedName>
        <fullName evidence="2">RNA-binding protein</fullName>
    </submittedName>
</protein>
<dbReference type="GO" id="GO:0003723">
    <property type="term" value="F:RNA binding"/>
    <property type="evidence" value="ECO:0007669"/>
    <property type="project" value="UniProtKB-KW"/>
</dbReference>
<dbReference type="Gene3D" id="3.10.290.10">
    <property type="entry name" value="RNA-binding S4 domain"/>
    <property type="match status" value="1"/>
</dbReference>
<evidence type="ECO:0000313" key="3">
    <source>
        <dbReference type="Proteomes" id="UP000593890"/>
    </source>
</evidence>
<reference evidence="3" key="1">
    <citation type="submission" date="2020-07" db="EMBL/GenBank/DDBJ databases">
        <title>Complete genome sequencing of Clostridia bacterium strain 12CBH8.</title>
        <authorList>
            <person name="Sakamoto M."/>
            <person name="Murakami T."/>
            <person name="Mori H."/>
        </authorList>
    </citation>
    <scope>NUCLEOTIDE SEQUENCE [LARGE SCALE GENOMIC DNA]</scope>
    <source>
        <strain evidence="3">12CBH8</strain>
    </source>
</reference>
<sequence>MRYEKVSIDTPFIKLDNLLKLAGAASTGGQAKLMIQSGAVQVNGEVCTMRGKKMHPGDTACTDEMSIEVVSV</sequence>
<evidence type="ECO:0000313" key="2">
    <source>
        <dbReference type="EMBL" id="BCI59364.1"/>
    </source>
</evidence>
<dbReference type="KEGG" id="sman:C12CBH8_00030"/>
<name>A0A7I8D3Y0_9FIRM</name>
<dbReference type="InterPro" id="IPR036986">
    <property type="entry name" value="S4_RNA-bd_sf"/>
</dbReference>
<dbReference type="CDD" id="cd00165">
    <property type="entry name" value="S4"/>
    <property type="match status" value="1"/>
</dbReference>
<accession>A0A7I8D3Y0</accession>
<keyword evidence="1" id="KW-0694">RNA-binding</keyword>
<dbReference type="Proteomes" id="UP000593890">
    <property type="component" value="Chromosome"/>
</dbReference>
<dbReference type="AlphaFoldDB" id="A0A7I8D3Y0"/>
<organism evidence="2 3">
    <name type="scientific">Solibaculum mannosilyticum</name>
    <dbReference type="NCBI Taxonomy" id="2780922"/>
    <lineage>
        <taxon>Bacteria</taxon>
        <taxon>Bacillati</taxon>
        <taxon>Bacillota</taxon>
        <taxon>Clostridia</taxon>
        <taxon>Eubacteriales</taxon>
        <taxon>Oscillospiraceae</taxon>
        <taxon>Solibaculum</taxon>
    </lineage>
</organism>
<dbReference type="RefSeq" id="WP_090263790.1">
    <property type="nucleotide sequence ID" value="NZ_AP023321.1"/>
</dbReference>
<dbReference type="EMBL" id="AP023321">
    <property type="protein sequence ID" value="BCI59364.1"/>
    <property type="molecule type" value="Genomic_DNA"/>
</dbReference>
<gene>
    <name evidence="2" type="ORF">C12CBH8_00030</name>
</gene>
<dbReference type="SUPFAM" id="SSF55174">
    <property type="entry name" value="Alpha-L RNA-binding motif"/>
    <property type="match status" value="1"/>
</dbReference>
<evidence type="ECO:0000256" key="1">
    <source>
        <dbReference type="PROSITE-ProRule" id="PRU00182"/>
    </source>
</evidence>
<proteinExistence type="predicted"/>
<dbReference type="PROSITE" id="PS50889">
    <property type="entry name" value="S4"/>
    <property type="match status" value="1"/>
</dbReference>
<dbReference type="Pfam" id="PF13275">
    <property type="entry name" value="S4_2"/>
    <property type="match status" value="1"/>
</dbReference>